<feature type="region of interest" description="Disordered" evidence="1">
    <location>
        <begin position="297"/>
        <end position="319"/>
    </location>
</feature>
<proteinExistence type="predicted"/>
<feature type="compositionally biased region" description="Acidic residues" evidence="1">
    <location>
        <begin position="409"/>
        <end position="425"/>
    </location>
</feature>
<evidence type="ECO:0000313" key="3">
    <source>
        <dbReference type="Proteomes" id="UP000001307"/>
    </source>
</evidence>
<gene>
    <name evidence="2" type="ORF">GSOID_T00002214001</name>
</gene>
<feature type="compositionally biased region" description="Basic and acidic residues" evidence="1">
    <location>
        <begin position="383"/>
        <end position="393"/>
    </location>
</feature>
<dbReference type="Proteomes" id="UP000001307">
    <property type="component" value="Unassembled WGS sequence"/>
</dbReference>
<reference evidence="2" key="1">
    <citation type="journal article" date="2010" name="Science">
        <title>Plasticity of animal genome architecture unmasked by rapid evolution of a pelagic tunicate.</title>
        <authorList>
            <person name="Denoeud F."/>
            <person name="Henriet S."/>
            <person name="Mungpakdee S."/>
            <person name="Aury J.M."/>
            <person name="Da Silva C."/>
            <person name="Brinkmann H."/>
            <person name="Mikhaleva J."/>
            <person name="Olsen L.C."/>
            <person name="Jubin C."/>
            <person name="Canestro C."/>
            <person name="Bouquet J.M."/>
            <person name="Danks G."/>
            <person name="Poulain J."/>
            <person name="Campsteijn C."/>
            <person name="Adamski M."/>
            <person name="Cross I."/>
            <person name="Yadetie F."/>
            <person name="Muffato M."/>
            <person name="Louis A."/>
            <person name="Butcher S."/>
            <person name="Tsagkogeorga G."/>
            <person name="Konrad A."/>
            <person name="Singh S."/>
            <person name="Jensen M.F."/>
            <person name="Cong E.H."/>
            <person name="Eikeseth-Otteraa H."/>
            <person name="Noel B."/>
            <person name="Anthouard V."/>
            <person name="Porcel B.M."/>
            <person name="Kachouri-Lafond R."/>
            <person name="Nishino A."/>
            <person name="Ugolini M."/>
            <person name="Chourrout P."/>
            <person name="Nishida H."/>
            <person name="Aasland R."/>
            <person name="Huzurbazar S."/>
            <person name="Westhof E."/>
            <person name="Delsuc F."/>
            <person name="Lehrach H."/>
            <person name="Reinhardt R."/>
            <person name="Weissenbach J."/>
            <person name="Roy S.W."/>
            <person name="Artiguenave F."/>
            <person name="Postlethwait J.H."/>
            <person name="Manak J.R."/>
            <person name="Thompson E.M."/>
            <person name="Jaillon O."/>
            <person name="Du Pasquier L."/>
            <person name="Boudinot P."/>
            <person name="Liberles D.A."/>
            <person name="Volff J.N."/>
            <person name="Philippe H."/>
            <person name="Lenhard B."/>
            <person name="Roest Crollius H."/>
            <person name="Wincker P."/>
            <person name="Chourrout D."/>
        </authorList>
    </citation>
    <scope>NUCLEOTIDE SEQUENCE [LARGE SCALE GENOMIC DNA]</scope>
</reference>
<dbReference type="OrthoDB" id="10542208at2759"/>
<dbReference type="AlphaFoldDB" id="E4X4Z0"/>
<protein>
    <submittedName>
        <fullName evidence="2">Uncharacterized protein</fullName>
    </submittedName>
</protein>
<sequence>MNSNEIGSQSLGKFHDEENNLTNSAHLYNDNSSNQISSCHSEKCKPVAETTYGYPIVIVKDDKVEQAEEQSILLQYRSIDPQPSTSEEISKPEPGKNKRNAISYEKKFEIIMYKDANPTTSWIKIAKKFNINKSSAWSLARPEIRAKIFEAMKNPNLAKLWKFSSSTKWHKEQLKKNLPVPDSKLIEIKEEEDRKKQQKLLERQKKPRTCIRIGRTRLTLLEKLQFIKRWEEEKAKNPKIAVLAVAKMLNLDGATLRSMILISDKIKRALLIPETADMISIPREKLLRKMFDDAGVDFPPLPEKEPEPEPEPEGPPDFWFTLSAGEISEVVETTLGHCQFDQVEHARFVMNFRELVESTSGIVVPKDLPKFITKPIDVDDSDSDKSGIREARPSGKSGKSCENRAPPELLDDEVVSCDEDEFEAE</sequence>
<dbReference type="EMBL" id="FN653025">
    <property type="protein sequence ID" value="CBY18359.1"/>
    <property type="molecule type" value="Genomic_DNA"/>
</dbReference>
<feature type="region of interest" description="Disordered" evidence="1">
    <location>
        <begin position="74"/>
        <end position="98"/>
    </location>
</feature>
<organism evidence="2">
    <name type="scientific">Oikopleura dioica</name>
    <name type="common">Tunicate</name>
    <dbReference type="NCBI Taxonomy" id="34765"/>
    <lineage>
        <taxon>Eukaryota</taxon>
        <taxon>Metazoa</taxon>
        <taxon>Chordata</taxon>
        <taxon>Tunicata</taxon>
        <taxon>Appendicularia</taxon>
        <taxon>Copelata</taxon>
        <taxon>Oikopleuridae</taxon>
        <taxon>Oikopleura</taxon>
    </lineage>
</organism>
<keyword evidence="3" id="KW-1185">Reference proteome</keyword>
<name>E4X4Z0_OIKDI</name>
<evidence type="ECO:0000256" key="1">
    <source>
        <dbReference type="SAM" id="MobiDB-lite"/>
    </source>
</evidence>
<accession>E4X4Z0</accession>
<feature type="region of interest" description="Disordered" evidence="1">
    <location>
        <begin position="373"/>
        <end position="425"/>
    </location>
</feature>
<dbReference type="InParanoid" id="E4X4Z0"/>
<evidence type="ECO:0000313" key="2">
    <source>
        <dbReference type="EMBL" id="CBY18359.1"/>
    </source>
</evidence>
<dbReference type="Gene3D" id="1.10.10.60">
    <property type="entry name" value="Homeodomain-like"/>
    <property type="match status" value="1"/>
</dbReference>